<dbReference type="RefSeq" id="WP_007474858.1">
    <property type="nucleotide sequence ID" value="NZ_KQ130613.1"/>
</dbReference>
<evidence type="ECO:0000256" key="5">
    <source>
        <dbReference type="ARBA" id="ARBA00022842"/>
    </source>
</evidence>
<evidence type="ECO:0000313" key="8">
    <source>
        <dbReference type="Proteomes" id="UP000052258"/>
    </source>
</evidence>
<dbReference type="OrthoDB" id="9805316at2"/>
<keyword evidence="3 6" id="KW-0808">Transferase</keyword>
<dbReference type="PANTHER" id="PTHR12001:SF69">
    <property type="entry name" value="ALL TRANS-POLYPRENYL-DIPHOSPHATE SYNTHASE PDSS1"/>
    <property type="match status" value="1"/>
</dbReference>
<dbReference type="InterPro" id="IPR008949">
    <property type="entry name" value="Isoprenoid_synthase_dom_sf"/>
</dbReference>
<proteinExistence type="inferred from homology"/>
<dbReference type="GO" id="GO:0004659">
    <property type="term" value="F:prenyltransferase activity"/>
    <property type="evidence" value="ECO:0007669"/>
    <property type="project" value="InterPro"/>
</dbReference>
<dbReference type="PANTHER" id="PTHR12001">
    <property type="entry name" value="GERANYLGERANYL PYROPHOSPHATE SYNTHASE"/>
    <property type="match status" value="1"/>
</dbReference>
<dbReference type="PATRIC" id="fig|1430899.3.peg.1175"/>
<dbReference type="EMBL" id="AZHO01000011">
    <property type="protein sequence ID" value="KMT60214.1"/>
    <property type="molecule type" value="Genomic_DNA"/>
</dbReference>
<dbReference type="InterPro" id="IPR000092">
    <property type="entry name" value="Polyprenyl_synt"/>
</dbReference>
<dbReference type="GO" id="GO:0008299">
    <property type="term" value="P:isoprenoid biosynthetic process"/>
    <property type="evidence" value="ECO:0007669"/>
    <property type="project" value="InterPro"/>
</dbReference>
<dbReference type="CDD" id="cd00685">
    <property type="entry name" value="Trans_IPPS_HT"/>
    <property type="match status" value="1"/>
</dbReference>
<evidence type="ECO:0000256" key="6">
    <source>
        <dbReference type="RuleBase" id="RU004466"/>
    </source>
</evidence>
<dbReference type="PROSITE" id="PS00723">
    <property type="entry name" value="POLYPRENYL_SYNTHASE_1"/>
    <property type="match status" value="1"/>
</dbReference>
<evidence type="ECO:0000256" key="3">
    <source>
        <dbReference type="ARBA" id="ARBA00022679"/>
    </source>
</evidence>
<evidence type="ECO:0000256" key="2">
    <source>
        <dbReference type="ARBA" id="ARBA00006706"/>
    </source>
</evidence>
<evidence type="ECO:0000256" key="1">
    <source>
        <dbReference type="ARBA" id="ARBA00001946"/>
    </source>
</evidence>
<keyword evidence="4" id="KW-0479">Metal-binding</keyword>
<dbReference type="PROSITE" id="PS00444">
    <property type="entry name" value="POLYPRENYL_SYNTHASE_2"/>
    <property type="match status" value="1"/>
</dbReference>
<accession>A0A0J8GGT2</accession>
<dbReference type="SFLD" id="SFLDS00005">
    <property type="entry name" value="Isoprenoid_Synthase_Type_I"/>
    <property type="match status" value="1"/>
</dbReference>
<evidence type="ECO:0000313" key="7">
    <source>
        <dbReference type="EMBL" id="KMT60214.1"/>
    </source>
</evidence>
<dbReference type="SUPFAM" id="SSF48576">
    <property type="entry name" value="Terpenoid synthases"/>
    <property type="match status" value="1"/>
</dbReference>
<organism evidence="7 8">
    <name type="scientific">Listeria fleischmannii 1991</name>
    <dbReference type="NCBI Taxonomy" id="1430899"/>
    <lineage>
        <taxon>Bacteria</taxon>
        <taxon>Bacillati</taxon>
        <taxon>Bacillota</taxon>
        <taxon>Bacilli</taxon>
        <taxon>Bacillales</taxon>
        <taxon>Listeriaceae</taxon>
        <taxon>Listeria</taxon>
    </lineage>
</organism>
<comment type="caution">
    <text evidence="7">The sequence shown here is derived from an EMBL/GenBank/DDBJ whole genome shotgun (WGS) entry which is preliminary data.</text>
</comment>
<protein>
    <submittedName>
        <fullName evidence="7">Polyprenyl synthase, component II</fullName>
    </submittedName>
</protein>
<comment type="cofactor">
    <cofactor evidence="1">
        <name>Mg(2+)</name>
        <dbReference type="ChEBI" id="CHEBI:18420"/>
    </cofactor>
</comment>
<sequence length="326" mass="37045">MQLHSMWASYPDLEKDLKDVLKTIEKNIQIRDKRVNQNVHSLIHAGGKLLRPAYALLMAEIGPDYERERAVSVAAALEVLHMATLIHDDVVDESPLRRGEPTIHSRYGNHYAVYTGDYLFTVCFKILSKHSDSIQNIEFSSRNIEKILMGELDQMRMRYNLNVTVKEYLSRISGKTAQLFALSCYSGATASKAPRHMAIKAWNIGHYLGMAFQIIDDVLDYTSTDSGLGKPVLNDVLQGVYSLPLIYAMREQKPAFAPLLSKKSEMSDADLNLLLELIEQHQGVEKAFELAQKYTKKAQKEISKLPEGDYKEILERLTNEILTRKI</sequence>
<dbReference type="Gene3D" id="1.10.600.10">
    <property type="entry name" value="Farnesyl Diphosphate Synthase"/>
    <property type="match status" value="1"/>
</dbReference>
<keyword evidence="5" id="KW-0460">Magnesium</keyword>
<keyword evidence="8" id="KW-1185">Reference proteome</keyword>
<dbReference type="Proteomes" id="UP000052258">
    <property type="component" value="Unassembled WGS sequence"/>
</dbReference>
<dbReference type="InterPro" id="IPR033749">
    <property type="entry name" value="Polyprenyl_synt_CS"/>
</dbReference>
<evidence type="ECO:0000256" key="4">
    <source>
        <dbReference type="ARBA" id="ARBA00022723"/>
    </source>
</evidence>
<comment type="similarity">
    <text evidence="2 6">Belongs to the FPP/GGPP synthase family.</text>
</comment>
<gene>
    <name evidence="7" type="ORF">X560_1140</name>
</gene>
<dbReference type="GO" id="GO:0046872">
    <property type="term" value="F:metal ion binding"/>
    <property type="evidence" value="ECO:0007669"/>
    <property type="project" value="UniProtKB-KW"/>
</dbReference>
<name>A0A0J8GGT2_9LIST</name>
<dbReference type="Pfam" id="PF00348">
    <property type="entry name" value="polyprenyl_synt"/>
    <property type="match status" value="1"/>
</dbReference>
<reference evidence="7 8" key="1">
    <citation type="journal article" date="2015" name="Genome Biol. Evol.">
        <title>Comparative Genomics of Listeria Sensu Lato: Genus-Wide Differences in Evolutionary Dynamics and the Progressive Gain of Complex, Potentially Pathogenicity-Related Traits through Lateral Gene Transfer.</title>
        <authorList>
            <person name="Chiara M."/>
            <person name="Caruso M."/>
            <person name="D'Erchia A.M."/>
            <person name="Manzari C."/>
            <person name="Fraccalvieri R."/>
            <person name="Goffredo E."/>
            <person name="Latorre L."/>
            <person name="Miccolupo A."/>
            <person name="Padalino I."/>
            <person name="Santagada G."/>
            <person name="Chiocco D."/>
            <person name="Pesole G."/>
            <person name="Horner D.S."/>
            <person name="Parisi A."/>
        </authorList>
    </citation>
    <scope>NUCLEOTIDE SEQUENCE [LARGE SCALE GENOMIC DNA]</scope>
    <source>
        <strain evidence="7 8">1991</strain>
    </source>
</reference>
<dbReference type="AlphaFoldDB" id="A0A0J8GGT2"/>